<accession>A0A7J4K1R1</accession>
<evidence type="ECO:0000313" key="4">
    <source>
        <dbReference type="Proteomes" id="UP000590964"/>
    </source>
</evidence>
<dbReference type="EMBL" id="JAGVWB010000019">
    <property type="protein sequence ID" value="MBS3058321.1"/>
    <property type="molecule type" value="Genomic_DNA"/>
</dbReference>
<dbReference type="InterPro" id="IPR041120">
    <property type="entry name" value="PIN_9"/>
</dbReference>
<name>A0A7J4K1R1_9ARCH</name>
<evidence type="ECO:0000259" key="1">
    <source>
        <dbReference type="Pfam" id="PF18477"/>
    </source>
</evidence>
<dbReference type="Pfam" id="PF18477">
    <property type="entry name" value="PIN_9"/>
    <property type="match status" value="1"/>
</dbReference>
<feature type="domain" description="VapC9 PIN-like" evidence="1">
    <location>
        <begin position="7"/>
        <end position="121"/>
    </location>
</feature>
<proteinExistence type="predicted"/>
<keyword evidence="2" id="KW-0238">DNA-binding</keyword>
<dbReference type="PANTHER" id="PTHR12416">
    <property type="entry name" value="RRNA-PROCESSING PROTEIN UTP23 HOMOLOG"/>
    <property type="match status" value="1"/>
</dbReference>
<sequence>MESQAKVALDTNMLLAIGQFRIDVFQEIEKLLPKAKILVPEQVLGELQELQARSKKLEKQARIALEALGKSKAGKIKVEAGNADKALLKLAAGKFIIATNDRELRKKVKKIKGTCIILRKKKFLEME</sequence>
<reference evidence="3" key="2">
    <citation type="submission" date="2021-03" db="EMBL/GenBank/DDBJ databases">
        <authorList>
            <person name="Jaffe A."/>
        </authorList>
    </citation>
    <scope>NUCLEOTIDE SEQUENCE</scope>
    <source>
        <strain evidence="3">RIFCSPLOWO2_01_FULL_43_13</strain>
    </source>
</reference>
<evidence type="ECO:0000313" key="3">
    <source>
        <dbReference type="EMBL" id="MBS3058321.1"/>
    </source>
</evidence>
<reference evidence="4" key="1">
    <citation type="journal article" date="2020" name="bioRxiv">
        <title>A rank-normalized archaeal taxonomy based on genome phylogeny resolves widespread incomplete and uneven classifications.</title>
        <authorList>
            <person name="Rinke C."/>
            <person name="Chuvochina M."/>
            <person name="Mussig A.J."/>
            <person name="Chaumeil P.-A."/>
            <person name="Waite D.W."/>
            <person name="Whitman W.B."/>
            <person name="Parks D.H."/>
            <person name="Hugenholtz P."/>
        </authorList>
    </citation>
    <scope>NUCLEOTIDE SEQUENCE [LARGE SCALE GENOMIC DNA]</scope>
</reference>
<dbReference type="EMBL" id="DUFW01000099">
    <property type="protein sequence ID" value="HIH22087.1"/>
    <property type="molecule type" value="Genomic_DNA"/>
</dbReference>
<dbReference type="Gene3D" id="3.40.50.1010">
    <property type="entry name" value="5'-nuclease"/>
    <property type="match status" value="1"/>
</dbReference>
<dbReference type="AlphaFoldDB" id="A0A7J4K1R1"/>
<dbReference type="Proteomes" id="UP000680185">
    <property type="component" value="Unassembled WGS sequence"/>
</dbReference>
<protein>
    <submittedName>
        <fullName evidence="2">DNA-binding protein</fullName>
    </submittedName>
</protein>
<gene>
    <name evidence="2" type="ORF">HA222_05535</name>
    <name evidence="3" type="ORF">J4478_02880</name>
</gene>
<evidence type="ECO:0000313" key="2">
    <source>
        <dbReference type="EMBL" id="HIH22087.1"/>
    </source>
</evidence>
<dbReference type="CDD" id="cd09879">
    <property type="entry name" value="PIN_VapC_AF0591-like"/>
    <property type="match status" value="1"/>
</dbReference>
<comment type="caution">
    <text evidence="2">The sequence shown here is derived from an EMBL/GenBank/DDBJ whole genome shotgun (WGS) entry which is preliminary data.</text>
</comment>
<dbReference type="GO" id="GO:0003677">
    <property type="term" value="F:DNA binding"/>
    <property type="evidence" value="ECO:0007669"/>
    <property type="project" value="UniProtKB-KW"/>
</dbReference>
<dbReference type="SUPFAM" id="SSF88723">
    <property type="entry name" value="PIN domain-like"/>
    <property type="match status" value="1"/>
</dbReference>
<dbReference type="Proteomes" id="UP000590964">
    <property type="component" value="Unassembled WGS sequence"/>
</dbReference>
<dbReference type="InterPro" id="IPR029060">
    <property type="entry name" value="PIN-like_dom_sf"/>
</dbReference>
<organism evidence="2 4">
    <name type="scientific">Candidatus Iainarchaeum sp</name>
    <dbReference type="NCBI Taxonomy" id="3101447"/>
    <lineage>
        <taxon>Archaea</taxon>
        <taxon>Candidatus Iainarchaeota</taxon>
        <taxon>Candidatus Iainarchaeia</taxon>
        <taxon>Candidatus Iainarchaeales</taxon>
        <taxon>Candidatus Iainarchaeaceae</taxon>
        <taxon>Candidatus Iainarchaeum</taxon>
    </lineage>
</organism>
<reference evidence="3" key="3">
    <citation type="submission" date="2021-05" db="EMBL/GenBank/DDBJ databases">
        <title>Protein family content uncovers lineage relationships and bacterial pathway maintenance mechanisms in DPANN archaea.</title>
        <authorList>
            <person name="Castelle C.J."/>
            <person name="Meheust R."/>
            <person name="Jaffe A.L."/>
            <person name="Seitz K."/>
            <person name="Gong X."/>
            <person name="Baker B.J."/>
            <person name="Banfield J.F."/>
        </authorList>
    </citation>
    <scope>NUCLEOTIDE SEQUENCE</scope>
    <source>
        <strain evidence="3">RIFCSPLOWO2_01_FULL_43_13</strain>
    </source>
</reference>